<name>A0A1J4NAV0_9ACTN</name>
<feature type="region of interest" description="Disordered" evidence="1">
    <location>
        <begin position="139"/>
        <end position="158"/>
    </location>
</feature>
<sequence>MQQRRDRVTPVLFAITVLLALTVAGIIHVAYGGQVGGPFAVADQVSSTTRQANTPYVCWDGNGSGSLTRCPDPRGEDGMKWVFPGYDDAARSGECARTETGPRDLFVECSITWRGSRVYLHYAYWSTWQTGQKKYAATGSTPRIEQRPDGGMSLSWRPRRLPTPHGEASWVTAEMVEGHGWSVAAYAGDGEVARQALEEFGEIRDLREWRGLPR</sequence>
<dbReference type="Proteomes" id="UP000033772">
    <property type="component" value="Unassembled WGS sequence"/>
</dbReference>
<keyword evidence="3" id="KW-1185">Reference proteome</keyword>
<evidence type="ECO:0000313" key="3">
    <source>
        <dbReference type="Proteomes" id="UP000033772"/>
    </source>
</evidence>
<dbReference type="EMBL" id="JZDQ02000006">
    <property type="protein sequence ID" value="OIJ27776.1"/>
    <property type="molecule type" value="Genomic_DNA"/>
</dbReference>
<evidence type="ECO:0000313" key="2">
    <source>
        <dbReference type="EMBL" id="OIJ27776.1"/>
    </source>
</evidence>
<reference evidence="2" key="1">
    <citation type="submission" date="2016-10" db="EMBL/GenBank/DDBJ databases">
        <title>Draft Genome Sequence of Nocardioides luteus Strain BAFB, an Alkane-Degrading Bacterium Isolated from JP-7 Polluted Soil.</title>
        <authorList>
            <person name="Brown L."/>
            <person name="Ruiz O.N."/>
            <person name="Gunasekera T."/>
        </authorList>
    </citation>
    <scope>NUCLEOTIDE SEQUENCE [LARGE SCALE GENOMIC DNA]</scope>
    <source>
        <strain evidence="2">BAFB</strain>
    </source>
</reference>
<accession>A0A1J4NAV0</accession>
<dbReference type="STRING" id="1844.UG56_005285"/>
<gene>
    <name evidence="2" type="ORF">UG56_005285</name>
</gene>
<dbReference type="AlphaFoldDB" id="A0A1J4NAV0"/>
<dbReference type="OrthoDB" id="3768093at2"/>
<protein>
    <submittedName>
        <fullName evidence="2">Uncharacterized protein</fullName>
    </submittedName>
</protein>
<organism evidence="2 3">
    <name type="scientific">Nocardioides luteus</name>
    <dbReference type="NCBI Taxonomy" id="1844"/>
    <lineage>
        <taxon>Bacteria</taxon>
        <taxon>Bacillati</taxon>
        <taxon>Actinomycetota</taxon>
        <taxon>Actinomycetes</taxon>
        <taxon>Propionibacteriales</taxon>
        <taxon>Nocardioidaceae</taxon>
        <taxon>Nocardioides</taxon>
    </lineage>
</organism>
<evidence type="ECO:0000256" key="1">
    <source>
        <dbReference type="SAM" id="MobiDB-lite"/>
    </source>
</evidence>
<comment type="caution">
    <text evidence="2">The sequence shown here is derived from an EMBL/GenBank/DDBJ whole genome shotgun (WGS) entry which is preliminary data.</text>
</comment>
<dbReference type="RefSeq" id="WP_045549139.1">
    <property type="nucleotide sequence ID" value="NZ_JZDQ02000006.1"/>
</dbReference>
<proteinExistence type="predicted"/>